<dbReference type="NCBIfam" id="TIGR00229">
    <property type="entry name" value="sensory_box"/>
    <property type="match status" value="1"/>
</dbReference>
<keyword evidence="7" id="KW-0378">Hydrolase</keyword>
<evidence type="ECO:0000256" key="4">
    <source>
        <dbReference type="ARBA" id="ARBA00022723"/>
    </source>
</evidence>
<evidence type="ECO:0000256" key="8">
    <source>
        <dbReference type="ARBA" id="ARBA00022840"/>
    </source>
</evidence>
<comment type="function">
    <text evidence="13">Primarily acts as an independent SigF regulator that is sensitive to the osmosensory signal, mediating the cross talk of PknD with the SigF regulon. Possesses both phosphatase and kinase activities. The kinase domain functions as a classic anti-sigma factor-like kinase to phosphorylate the anti-anti-sigma factor domain at the canonical regulatory site, and the phosphatase domain antagonizes this activity.</text>
</comment>
<dbReference type="EC" id="3.1.3.16" evidence="1"/>
<feature type="domain" description="PAS" evidence="16">
    <location>
        <begin position="140"/>
        <end position="210"/>
    </location>
</feature>
<keyword evidence="3" id="KW-0808">Transferase</keyword>
<dbReference type="InterPro" id="IPR013656">
    <property type="entry name" value="PAS_4"/>
</dbReference>
<dbReference type="Gene3D" id="3.30.450.20">
    <property type="entry name" value="PAS domain"/>
    <property type="match status" value="2"/>
</dbReference>
<dbReference type="FunFam" id="3.60.40.10:FF:000005">
    <property type="entry name" value="Serine/threonine protein phosphatase"/>
    <property type="match status" value="1"/>
</dbReference>
<dbReference type="InterPro" id="IPR000014">
    <property type="entry name" value="PAS"/>
</dbReference>
<dbReference type="RefSeq" id="WP_069922970.1">
    <property type="nucleotide sequence ID" value="NZ_MEHK01000001.1"/>
</dbReference>
<dbReference type="Proteomes" id="UP000095705">
    <property type="component" value="Unassembled WGS sequence"/>
</dbReference>
<dbReference type="InterPro" id="IPR003018">
    <property type="entry name" value="GAF"/>
</dbReference>
<dbReference type="PANTHER" id="PTHR43156:SF2">
    <property type="entry name" value="STAGE II SPORULATION PROTEIN E"/>
    <property type="match status" value="1"/>
</dbReference>
<dbReference type="Pfam" id="PF00989">
    <property type="entry name" value="PAS"/>
    <property type="match status" value="1"/>
</dbReference>
<keyword evidence="6 17" id="KW-0418">Kinase</keyword>
<feature type="domain" description="PAS" evidence="16">
    <location>
        <begin position="24"/>
        <end position="60"/>
    </location>
</feature>
<dbReference type="SMART" id="SM00331">
    <property type="entry name" value="PP2C_SIG"/>
    <property type="match status" value="1"/>
</dbReference>
<evidence type="ECO:0000256" key="6">
    <source>
        <dbReference type="ARBA" id="ARBA00022777"/>
    </source>
</evidence>
<keyword evidence="10" id="KW-0904">Protein phosphatase</keyword>
<dbReference type="GO" id="GO:0005524">
    <property type="term" value="F:ATP binding"/>
    <property type="evidence" value="ECO:0007669"/>
    <property type="project" value="UniProtKB-KW"/>
</dbReference>
<evidence type="ECO:0000313" key="17">
    <source>
        <dbReference type="EMBL" id="OEJ34781.1"/>
    </source>
</evidence>
<keyword evidence="4" id="KW-0479">Metal-binding</keyword>
<evidence type="ECO:0000256" key="2">
    <source>
        <dbReference type="ARBA" id="ARBA00022553"/>
    </source>
</evidence>
<dbReference type="SUPFAM" id="SSF55781">
    <property type="entry name" value="GAF domain-like"/>
    <property type="match status" value="1"/>
</dbReference>
<dbReference type="PROSITE" id="PS50112">
    <property type="entry name" value="PAS"/>
    <property type="match status" value="2"/>
</dbReference>
<keyword evidence="11" id="KW-0464">Manganese</keyword>
<dbReference type="SMART" id="SM00091">
    <property type="entry name" value="PAS"/>
    <property type="match status" value="2"/>
</dbReference>
<comment type="caution">
    <text evidence="17">The sequence shown here is derived from an EMBL/GenBank/DDBJ whole genome shotgun (WGS) entry which is preliminary data.</text>
</comment>
<evidence type="ECO:0000259" key="16">
    <source>
        <dbReference type="PROSITE" id="PS50112"/>
    </source>
</evidence>
<dbReference type="InterPro" id="IPR013767">
    <property type="entry name" value="PAS_fold"/>
</dbReference>
<evidence type="ECO:0000256" key="12">
    <source>
        <dbReference type="ARBA" id="ARBA00047761"/>
    </source>
</evidence>
<dbReference type="InterPro" id="IPR029016">
    <property type="entry name" value="GAF-like_dom_sf"/>
</dbReference>
<accession>A0A1E5PZ41</accession>
<reference evidence="17 18" key="1">
    <citation type="submission" date="2016-08" db="EMBL/GenBank/DDBJ databases">
        <title>The complete genome of Streptomyces subrutilus 10-1-1.</title>
        <authorList>
            <person name="Chen X."/>
        </authorList>
    </citation>
    <scope>NUCLEOTIDE SEQUENCE [LARGE SCALE GENOMIC DNA]</scope>
    <source>
        <strain evidence="17 18">10-1-1</strain>
    </source>
</reference>
<dbReference type="GO" id="GO:0016301">
    <property type="term" value="F:kinase activity"/>
    <property type="evidence" value="ECO:0007669"/>
    <property type="project" value="UniProtKB-KW"/>
</dbReference>
<evidence type="ECO:0000256" key="7">
    <source>
        <dbReference type="ARBA" id="ARBA00022801"/>
    </source>
</evidence>
<evidence type="ECO:0000256" key="11">
    <source>
        <dbReference type="ARBA" id="ARBA00023211"/>
    </source>
</evidence>
<proteinExistence type="predicted"/>
<keyword evidence="8" id="KW-0067">ATP-binding</keyword>
<keyword evidence="5" id="KW-0547">Nucleotide-binding</keyword>
<dbReference type="AlphaFoldDB" id="A0A1E5PZ41"/>
<evidence type="ECO:0000256" key="15">
    <source>
        <dbReference type="ARBA" id="ARBA00081350"/>
    </source>
</evidence>
<keyword evidence="2" id="KW-0597">Phosphoprotein</keyword>
<dbReference type="InterPro" id="IPR036457">
    <property type="entry name" value="PPM-type-like_dom_sf"/>
</dbReference>
<evidence type="ECO:0000256" key="3">
    <source>
        <dbReference type="ARBA" id="ARBA00022679"/>
    </source>
</evidence>
<name>A0A1E5PZ41_9ACTN</name>
<comment type="catalytic activity">
    <reaction evidence="12">
        <text>O-phospho-L-seryl-[protein] + H2O = L-seryl-[protein] + phosphate</text>
        <dbReference type="Rhea" id="RHEA:20629"/>
        <dbReference type="Rhea" id="RHEA-COMP:9863"/>
        <dbReference type="Rhea" id="RHEA-COMP:11604"/>
        <dbReference type="ChEBI" id="CHEBI:15377"/>
        <dbReference type="ChEBI" id="CHEBI:29999"/>
        <dbReference type="ChEBI" id="CHEBI:43474"/>
        <dbReference type="ChEBI" id="CHEBI:83421"/>
        <dbReference type="EC" id="3.1.3.16"/>
    </reaction>
</comment>
<dbReference type="InterPro" id="IPR052016">
    <property type="entry name" value="Bact_Sigma-Reg"/>
</dbReference>
<evidence type="ECO:0000313" key="18">
    <source>
        <dbReference type="Proteomes" id="UP000095705"/>
    </source>
</evidence>
<dbReference type="EMBL" id="MEHK01000001">
    <property type="protein sequence ID" value="OEJ34781.1"/>
    <property type="molecule type" value="Genomic_DNA"/>
</dbReference>
<dbReference type="InterPro" id="IPR001932">
    <property type="entry name" value="PPM-type_phosphatase-like_dom"/>
</dbReference>
<dbReference type="Pfam" id="PF01590">
    <property type="entry name" value="GAF"/>
    <property type="match status" value="1"/>
</dbReference>
<gene>
    <name evidence="17" type="ORF">BGK67_28665</name>
</gene>
<evidence type="ECO:0000256" key="13">
    <source>
        <dbReference type="ARBA" id="ARBA00056274"/>
    </source>
</evidence>
<dbReference type="Pfam" id="PF07228">
    <property type="entry name" value="SpoIIE"/>
    <property type="match status" value="1"/>
</dbReference>
<dbReference type="SUPFAM" id="SSF55785">
    <property type="entry name" value="PYP-like sensor domain (PAS domain)"/>
    <property type="match status" value="2"/>
</dbReference>
<dbReference type="PANTHER" id="PTHR43156">
    <property type="entry name" value="STAGE II SPORULATION PROTEIN E-RELATED"/>
    <property type="match status" value="1"/>
</dbReference>
<dbReference type="Pfam" id="PF08448">
    <property type="entry name" value="PAS_4"/>
    <property type="match status" value="1"/>
</dbReference>
<dbReference type="GO" id="GO:0006355">
    <property type="term" value="P:regulation of DNA-templated transcription"/>
    <property type="evidence" value="ECO:0007669"/>
    <property type="project" value="InterPro"/>
</dbReference>
<evidence type="ECO:0000256" key="9">
    <source>
        <dbReference type="ARBA" id="ARBA00022842"/>
    </source>
</evidence>
<evidence type="ECO:0000256" key="5">
    <source>
        <dbReference type="ARBA" id="ARBA00022741"/>
    </source>
</evidence>
<dbReference type="GO" id="GO:0046872">
    <property type="term" value="F:metal ion binding"/>
    <property type="evidence" value="ECO:0007669"/>
    <property type="project" value="UniProtKB-KW"/>
</dbReference>
<keyword evidence="18" id="KW-1185">Reference proteome</keyword>
<dbReference type="SMART" id="SM00065">
    <property type="entry name" value="GAF"/>
    <property type="match status" value="1"/>
</dbReference>
<protein>
    <recommendedName>
        <fullName evidence="1">protein-serine/threonine phosphatase</fullName>
        <ecNumber evidence="1">3.1.3.16</ecNumber>
    </recommendedName>
    <alternativeName>
        <fullName evidence="15">Protein-serine/threonine phosphatase</fullName>
    </alternativeName>
    <alternativeName>
        <fullName evidence="14">Serine/threonine-protein kinase</fullName>
    </alternativeName>
</protein>
<dbReference type="CDD" id="cd00130">
    <property type="entry name" value="PAS"/>
    <property type="match status" value="2"/>
</dbReference>
<sequence>MPTDPPGGEREQSRGLLRSEPGTLLEHVAVAVFGLDGGGRIRYWGPGAEELFGYPPQAVLRGPADVLFPAPPTGRPGAAAQLAERGRALGYWRVRMPAAHRDGTVFDCGFRVFPVTGPDGSSVVMGLASRGADLDRVKTNLAFLDALFETCPIGLVMLDERLRYVHLNQALADMDGMSIAEHLGRPMTEVMLTSDGGEYERTLRAVADEGRPVVGALVGLRTPGHPHRDQVRSVSLFALSGAGDTRPGVGGLLVDVTDREHAILEATAARGRLALLDRAAARIGTTLDLHVTARELVETAVPGFCDGAVVELVDRAPDDPEVFDPALPLVTRRIAAGTVLPPPADELVGGLEYITYPAGSSIHAALRTGRPVSLPVNEEFATRTVVHQERARLLLDSGLGDILIAPLIARGTVQGITMFGRAAGRPAFTEEDLGLAGELASRAALCLDNARLYGRVRDIALTLQRALLPSATGAGPYVRVAHRYLPAGHATEVGGDWYDVISLPGDRVALVVGDVMGHGVQAAAAMGRLRITAKALARHHAHPGELLTELDACAREAGIELATCLYLLYDPATGRARVANAGHPPLLVRLPDGTVGTAAQATGVPLGVGGFPFATTELDLPEGATLALYTDGLIEARGRDIDAGMEALRDQLRRARGTMEEAADRILANLLPTTPADDTVLVLAQVSRAPSR</sequence>
<dbReference type="SUPFAM" id="SSF81606">
    <property type="entry name" value="PP2C-like"/>
    <property type="match status" value="1"/>
</dbReference>
<dbReference type="Gene3D" id="3.30.450.40">
    <property type="match status" value="1"/>
</dbReference>
<dbReference type="Gene3D" id="3.60.40.10">
    <property type="entry name" value="PPM-type phosphatase domain"/>
    <property type="match status" value="1"/>
</dbReference>
<keyword evidence="9" id="KW-0460">Magnesium</keyword>
<evidence type="ECO:0000256" key="14">
    <source>
        <dbReference type="ARBA" id="ARBA00075117"/>
    </source>
</evidence>
<dbReference type="GO" id="GO:0004722">
    <property type="term" value="F:protein serine/threonine phosphatase activity"/>
    <property type="evidence" value="ECO:0007669"/>
    <property type="project" value="UniProtKB-EC"/>
</dbReference>
<evidence type="ECO:0000256" key="10">
    <source>
        <dbReference type="ARBA" id="ARBA00022912"/>
    </source>
</evidence>
<dbReference type="InterPro" id="IPR035965">
    <property type="entry name" value="PAS-like_dom_sf"/>
</dbReference>
<dbReference type="STRING" id="36818.BGK67_28665"/>
<evidence type="ECO:0000256" key="1">
    <source>
        <dbReference type="ARBA" id="ARBA00013081"/>
    </source>
</evidence>
<organism evidence="17 18">
    <name type="scientific">Streptomyces subrutilus</name>
    <dbReference type="NCBI Taxonomy" id="36818"/>
    <lineage>
        <taxon>Bacteria</taxon>
        <taxon>Bacillati</taxon>
        <taxon>Actinomycetota</taxon>
        <taxon>Actinomycetes</taxon>
        <taxon>Kitasatosporales</taxon>
        <taxon>Streptomycetaceae</taxon>
        <taxon>Streptomyces</taxon>
    </lineage>
</organism>